<proteinExistence type="predicted"/>
<dbReference type="SUPFAM" id="SSF63829">
    <property type="entry name" value="Calcium-dependent phosphotriesterase"/>
    <property type="match status" value="1"/>
</dbReference>
<dbReference type="Proteomes" id="UP000242188">
    <property type="component" value="Unassembled WGS sequence"/>
</dbReference>
<name>A0A210PXX8_MIZYE</name>
<comment type="caution">
    <text evidence="1">The sequence shown here is derived from an EMBL/GenBank/DDBJ whole genome shotgun (WGS) entry which is preliminary data.</text>
</comment>
<dbReference type="AlphaFoldDB" id="A0A210PXX8"/>
<dbReference type="InterPro" id="IPR011042">
    <property type="entry name" value="6-blade_b-propeller_TolB-like"/>
</dbReference>
<protein>
    <recommendedName>
        <fullName evidence="3">Tripartite motif-containing protein 2</fullName>
    </recommendedName>
</protein>
<accession>A0A210PXX8</accession>
<dbReference type="Gene3D" id="2.120.10.30">
    <property type="entry name" value="TolB, C-terminal domain"/>
    <property type="match status" value="1"/>
</dbReference>
<keyword evidence="2" id="KW-1185">Reference proteome</keyword>
<gene>
    <name evidence="1" type="ORF">KP79_PYT07488</name>
</gene>
<evidence type="ECO:0008006" key="3">
    <source>
        <dbReference type="Google" id="ProtNLM"/>
    </source>
</evidence>
<dbReference type="EMBL" id="NEDP02005407">
    <property type="protein sequence ID" value="OWF41335.1"/>
    <property type="molecule type" value="Genomic_DNA"/>
</dbReference>
<sequence length="297" mass="33297">MASSMLPSSVHNQFFRNQMLEKPEVISEFLPNIVINAICPTYDGNAICGSKFGNKLMVYGPNGDMLRFIGSRVLETISGIAMSPLDHCLWLCVNEDCGVVKVDHEGDVAIQFHTDQNPWCLCVTRDHKIIVGFVDSIASYSLEGKKGKEVFKDKFGKKIVSQPQRITECPVSQNIAVLDKGWSLLSKDKPCIIVFDRNLHLKFRYNGTLVAPGTKASSSPSFQPRDVIYDMDGQLLVANKNKNSIDVVNEKGQHLRTLMTDEWKPVSLGLQLDNTLWAVFKNSSKCRIKLLRYTEPV</sequence>
<organism evidence="1 2">
    <name type="scientific">Mizuhopecten yessoensis</name>
    <name type="common">Japanese scallop</name>
    <name type="synonym">Patinopecten yessoensis</name>
    <dbReference type="NCBI Taxonomy" id="6573"/>
    <lineage>
        <taxon>Eukaryota</taxon>
        <taxon>Metazoa</taxon>
        <taxon>Spiralia</taxon>
        <taxon>Lophotrochozoa</taxon>
        <taxon>Mollusca</taxon>
        <taxon>Bivalvia</taxon>
        <taxon>Autobranchia</taxon>
        <taxon>Pteriomorphia</taxon>
        <taxon>Pectinida</taxon>
        <taxon>Pectinoidea</taxon>
        <taxon>Pectinidae</taxon>
        <taxon>Mizuhopecten</taxon>
    </lineage>
</organism>
<reference evidence="1 2" key="1">
    <citation type="journal article" date="2017" name="Nat. Ecol. Evol.">
        <title>Scallop genome provides insights into evolution of bilaterian karyotype and development.</title>
        <authorList>
            <person name="Wang S."/>
            <person name="Zhang J."/>
            <person name="Jiao W."/>
            <person name="Li J."/>
            <person name="Xun X."/>
            <person name="Sun Y."/>
            <person name="Guo X."/>
            <person name="Huan P."/>
            <person name="Dong B."/>
            <person name="Zhang L."/>
            <person name="Hu X."/>
            <person name="Sun X."/>
            <person name="Wang J."/>
            <person name="Zhao C."/>
            <person name="Wang Y."/>
            <person name="Wang D."/>
            <person name="Huang X."/>
            <person name="Wang R."/>
            <person name="Lv J."/>
            <person name="Li Y."/>
            <person name="Zhang Z."/>
            <person name="Liu B."/>
            <person name="Lu W."/>
            <person name="Hui Y."/>
            <person name="Liang J."/>
            <person name="Zhou Z."/>
            <person name="Hou R."/>
            <person name="Li X."/>
            <person name="Liu Y."/>
            <person name="Li H."/>
            <person name="Ning X."/>
            <person name="Lin Y."/>
            <person name="Zhao L."/>
            <person name="Xing Q."/>
            <person name="Dou J."/>
            <person name="Li Y."/>
            <person name="Mao J."/>
            <person name="Guo H."/>
            <person name="Dou H."/>
            <person name="Li T."/>
            <person name="Mu C."/>
            <person name="Jiang W."/>
            <person name="Fu Q."/>
            <person name="Fu X."/>
            <person name="Miao Y."/>
            <person name="Liu J."/>
            <person name="Yu Q."/>
            <person name="Li R."/>
            <person name="Liao H."/>
            <person name="Li X."/>
            <person name="Kong Y."/>
            <person name="Jiang Z."/>
            <person name="Chourrout D."/>
            <person name="Li R."/>
            <person name="Bao Z."/>
        </authorList>
    </citation>
    <scope>NUCLEOTIDE SEQUENCE [LARGE SCALE GENOMIC DNA]</scope>
    <source>
        <strain evidence="1 2">PY_sf001</strain>
    </source>
</reference>
<evidence type="ECO:0000313" key="2">
    <source>
        <dbReference type="Proteomes" id="UP000242188"/>
    </source>
</evidence>
<evidence type="ECO:0000313" key="1">
    <source>
        <dbReference type="EMBL" id="OWF41335.1"/>
    </source>
</evidence>